<evidence type="ECO:0000256" key="1">
    <source>
        <dbReference type="ARBA" id="ARBA00022723"/>
    </source>
</evidence>
<feature type="compositionally biased region" description="Polar residues" evidence="5">
    <location>
        <begin position="43"/>
        <end position="57"/>
    </location>
</feature>
<dbReference type="PANTHER" id="PTHR14991">
    <property type="entry name" value="RING FINGER PROTEIN 32"/>
    <property type="match status" value="1"/>
</dbReference>
<organism evidence="7 8">
    <name type="scientific">Chloropicon primus</name>
    <dbReference type="NCBI Taxonomy" id="1764295"/>
    <lineage>
        <taxon>Eukaryota</taxon>
        <taxon>Viridiplantae</taxon>
        <taxon>Chlorophyta</taxon>
        <taxon>Chloropicophyceae</taxon>
        <taxon>Chloropicales</taxon>
        <taxon>Chloropicaceae</taxon>
        <taxon>Chloropicon</taxon>
    </lineage>
</organism>
<dbReference type="OrthoDB" id="8062037at2759"/>
<keyword evidence="2 4" id="KW-0863">Zinc-finger</keyword>
<accession>A0A5B8MEC2</accession>
<dbReference type="PROSITE" id="PS50096">
    <property type="entry name" value="IQ"/>
    <property type="match status" value="1"/>
</dbReference>
<dbReference type="SMART" id="SM00184">
    <property type="entry name" value="RING"/>
    <property type="match status" value="2"/>
</dbReference>
<dbReference type="SMART" id="SM00015">
    <property type="entry name" value="IQ"/>
    <property type="match status" value="1"/>
</dbReference>
<dbReference type="InterPro" id="IPR013083">
    <property type="entry name" value="Znf_RING/FYVE/PHD"/>
</dbReference>
<gene>
    <name evidence="7" type="ORF">A3770_01p05230</name>
</gene>
<dbReference type="GO" id="GO:0008270">
    <property type="term" value="F:zinc ion binding"/>
    <property type="evidence" value="ECO:0007669"/>
    <property type="project" value="UniProtKB-KW"/>
</dbReference>
<feature type="region of interest" description="Disordered" evidence="5">
    <location>
        <begin position="260"/>
        <end position="293"/>
    </location>
</feature>
<dbReference type="Pfam" id="PF13445">
    <property type="entry name" value="zf-RING_UBOX"/>
    <property type="match status" value="1"/>
</dbReference>
<evidence type="ECO:0000256" key="4">
    <source>
        <dbReference type="PROSITE-ProRule" id="PRU00175"/>
    </source>
</evidence>
<keyword evidence="8" id="KW-1185">Reference proteome</keyword>
<evidence type="ECO:0000313" key="7">
    <source>
        <dbReference type="EMBL" id="QDZ18005.1"/>
    </source>
</evidence>
<keyword evidence="1" id="KW-0479">Metal-binding</keyword>
<dbReference type="SUPFAM" id="SSF57850">
    <property type="entry name" value="RING/U-box"/>
    <property type="match status" value="2"/>
</dbReference>
<dbReference type="Gene3D" id="3.30.40.10">
    <property type="entry name" value="Zinc/RING finger domain, C3HC4 (zinc finger)"/>
    <property type="match status" value="2"/>
</dbReference>
<reference evidence="7 8" key="1">
    <citation type="submission" date="2018-07" db="EMBL/GenBank/DDBJ databases">
        <title>The complete nuclear genome of the prasinophyte Chloropicon primus (CCMP1205).</title>
        <authorList>
            <person name="Pombert J.-F."/>
            <person name="Otis C."/>
            <person name="Turmel M."/>
            <person name="Lemieux C."/>
        </authorList>
    </citation>
    <scope>NUCLEOTIDE SEQUENCE [LARGE SCALE GENOMIC DNA]</scope>
    <source>
        <strain evidence="7 8">CCMP1205</strain>
    </source>
</reference>
<dbReference type="InterPro" id="IPR000048">
    <property type="entry name" value="IQ_motif_EF-hand-BS"/>
</dbReference>
<protein>
    <submittedName>
        <fullName evidence="7">Ring zinc finger protein</fullName>
    </submittedName>
</protein>
<name>A0A5B8MEC2_9CHLO</name>
<dbReference type="CDD" id="cd16677">
    <property type="entry name" value="RING-H2_RNF32_rpt1"/>
    <property type="match status" value="1"/>
</dbReference>
<feature type="compositionally biased region" description="Basic and acidic residues" evidence="5">
    <location>
        <begin position="60"/>
        <end position="73"/>
    </location>
</feature>
<evidence type="ECO:0000256" key="2">
    <source>
        <dbReference type="ARBA" id="ARBA00022771"/>
    </source>
</evidence>
<proteinExistence type="predicted"/>
<dbReference type="STRING" id="1764295.A0A5B8MEC2"/>
<feature type="region of interest" description="Disordered" evidence="5">
    <location>
        <begin position="35"/>
        <end position="73"/>
    </location>
</feature>
<dbReference type="PROSITE" id="PS50089">
    <property type="entry name" value="ZF_RING_2"/>
    <property type="match status" value="2"/>
</dbReference>
<feature type="domain" description="RING-type" evidence="6">
    <location>
        <begin position="117"/>
        <end position="159"/>
    </location>
</feature>
<dbReference type="InterPro" id="IPR001841">
    <property type="entry name" value="Znf_RING"/>
</dbReference>
<dbReference type="Pfam" id="PF00612">
    <property type="entry name" value="IQ"/>
    <property type="match status" value="1"/>
</dbReference>
<evidence type="ECO:0000256" key="3">
    <source>
        <dbReference type="ARBA" id="ARBA00022833"/>
    </source>
</evidence>
<dbReference type="EMBL" id="CP031034">
    <property type="protein sequence ID" value="QDZ18005.1"/>
    <property type="molecule type" value="Genomic_DNA"/>
</dbReference>
<dbReference type="PANTHER" id="PTHR14991:SF0">
    <property type="entry name" value="RING FINGER PROTEIN 32"/>
    <property type="match status" value="1"/>
</dbReference>
<dbReference type="InterPro" id="IPR042862">
    <property type="entry name" value="RNF32"/>
</dbReference>
<evidence type="ECO:0000259" key="6">
    <source>
        <dbReference type="PROSITE" id="PS50089"/>
    </source>
</evidence>
<dbReference type="Pfam" id="PF13639">
    <property type="entry name" value="zf-RING_2"/>
    <property type="match status" value="1"/>
</dbReference>
<dbReference type="AlphaFoldDB" id="A0A5B8MEC2"/>
<feature type="domain" description="RING-type" evidence="6">
    <location>
        <begin position="310"/>
        <end position="359"/>
    </location>
</feature>
<keyword evidence="3" id="KW-0862">Zinc</keyword>
<dbReference type="Proteomes" id="UP000316726">
    <property type="component" value="Chromosome 1"/>
</dbReference>
<sequence length="372" mass="42611">MHSPYRKGRKQGKGERRSLLNAAAFQDHMARLISLPSGGAGPVSTSGVVQVRRTASSRGGADEGKGRDEGEVVGRGHRLTLAQKYGLVSAPRSKLDEYEWMQAHAQSVQREDVKHGCPICYEDFKGEDRVLLSCSHMFHKHCLRSFERFTKQKCCPICRTLQYQKRVVTNAKELYEEDCATCIQKYYRRRLAQKRYKVALAMRVPNDEKERQEWCATRFSETNNKLIERLEEEDDSIERLLADLDRKIFFSRTAREIADTSLREPRDDRGAEDSSAASNGKGAGHPKEEKREIDWEGLKSKARKRKDKTCPICIGPLARKLRGDIALLSCSHCFHEDCIHLFELFQQAEDSKPICPLCRCEYEKKVIPNTEL</sequence>
<feature type="compositionally biased region" description="Basic and acidic residues" evidence="5">
    <location>
        <begin position="260"/>
        <end position="272"/>
    </location>
</feature>
<dbReference type="InterPro" id="IPR027370">
    <property type="entry name" value="Znf-RING_euk"/>
</dbReference>
<evidence type="ECO:0000256" key="5">
    <source>
        <dbReference type="SAM" id="MobiDB-lite"/>
    </source>
</evidence>
<evidence type="ECO:0000313" key="8">
    <source>
        <dbReference type="Proteomes" id="UP000316726"/>
    </source>
</evidence>